<organism evidence="4 5">
    <name type="scientific">Polystyrenella longa</name>
    <dbReference type="NCBI Taxonomy" id="2528007"/>
    <lineage>
        <taxon>Bacteria</taxon>
        <taxon>Pseudomonadati</taxon>
        <taxon>Planctomycetota</taxon>
        <taxon>Planctomycetia</taxon>
        <taxon>Planctomycetales</taxon>
        <taxon>Planctomycetaceae</taxon>
        <taxon>Polystyrenella</taxon>
    </lineage>
</organism>
<dbReference type="KEGG" id="plon:Pla110_04250"/>
<keyword evidence="2" id="KW-0812">Transmembrane</keyword>
<dbReference type="PANTHER" id="PTHR43471">
    <property type="entry name" value="ABC TRANSPORTER PERMEASE"/>
    <property type="match status" value="1"/>
</dbReference>
<feature type="transmembrane region" description="Helical" evidence="2">
    <location>
        <begin position="627"/>
        <end position="646"/>
    </location>
</feature>
<reference evidence="4 5" key="1">
    <citation type="submission" date="2019-02" db="EMBL/GenBank/DDBJ databases">
        <title>Deep-cultivation of Planctomycetes and their phenomic and genomic characterization uncovers novel biology.</title>
        <authorList>
            <person name="Wiegand S."/>
            <person name="Jogler M."/>
            <person name="Boedeker C."/>
            <person name="Pinto D."/>
            <person name="Vollmers J."/>
            <person name="Rivas-Marin E."/>
            <person name="Kohn T."/>
            <person name="Peeters S.H."/>
            <person name="Heuer A."/>
            <person name="Rast P."/>
            <person name="Oberbeckmann S."/>
            <person name="Bunk B."/>
            <person name="Jeske O."/>
            <person name="Meyerdierks A."/>
            <person name="Storesund J.E."/>
            <person name="Kallscheuer N."/>
            <person name="Luecker S."/>
            <person name="Lage O.M."/>
            <person name="Pohl T."/>
            <person name="Merkel B.J."/>
            <person name="Hornburger P."/>
            <person name="Mueller R.-W."/>
            <person name="Bruemmer F."/>
            <person name="Labrenz M."/>
            <person name="Spormann A.M."/>
            <person name="Op den Camp H."/>
            <person name="Overmann J."/>
            <person name="Amann R."/>
            <person name="Jetten M.S.M."/>
            <person name="Mascher T."/>
            <person name="Medema M.H."/>
            <person name="Devos D.P."/>
            <person name="Kaster A.-K."/>
            <person name="Ovreas L."/>
            <person name="Rohde M."/>
            <person name="Galperin M.Y."/>
            <person name="Jogler C."/>
        </authorList>
    </citation>
    <scope>NUCLEOTIDE SEQUENCE [LARGE SCALE GENOMIC DNA]</scope>
    <source>
        <strain evidence="4 5">Pla110</strain>
    </source>
</reference>
<feature type="transmembrane region" description="Helical" evidence="2">
    <location>
        <begin position="593"/>
        <end position="615"/>
    </location>
</feature>
<feature type="transmembrane region" description="Helical" evidence="2">
    <location>
        <begin position="361"/>
        <end position="381"/>
    </location>
</feature>
<dbReference type="Pfam" id="PF02517">
    <property type="entry name" value="Rce1-like"/>
    <property type="match status" value="1"/>
</dbReference>
<name>A0A518CHM6_9PLAN</name>
<dbReference type="RefSeq" id="WP_144992697.1">
    <property type="nucleotide sequence ID" value="NZ_CP036281.1"/>
</dbReference>
<evidence type="ECO:0000313" key="4">
    <source>
        <dbReference type="EMBL" id="QDU78721.1"/>
    </source>
</evidence>
<gene>
    <name evidence="4" type="ORF">Pla110_04250</name>
</gene>
<evidence type="ECO:0000259" key="3">
    <source>
        <dbReference type="Pfam" id="PF02517"/>
    </source>
</evidence>
<proteinExistence type="predicted"/>
<feature type="domain" description="CAAX prenyl protease 2/Lysostaphin resistance protein A-like" evidence="3">
    <location>
        <begin position="676"/>
        <end position="763"/>
    </location>
</feature>
<dbReference type="Pfam" id="PF12679">
    <property type="entry name" value="ABC2_membrane_2"/>
    <property type="match status" value="1"/>
</dbReference>
<feature type="transmembrane region" description="Helical" evidence="2">
    <location>
        <begin position="706"/>
        <end position="724"/>
    </location>
</feature>
<protein>
    <submittedName>
        <fullName evidence="4">ABC-2 family transporter protein</fullName>
    </submittedName>
</protein>
<dbReference type="EMBL" id="CP036281">
    <property type="protein sequence ID" value="QDU78721.1"/>
    <property type="molecule type" value="Genomic_DNA"/>
</dbReference>
<keyword evidence="5" id="KW-1185">Reference proteome</keyword>
<feature type="compositionally biased region" description="Basic and acidic residues" evidence="1">
    <location>
        <begin position="157"/>
        <end position="168"/>
    </location>
</feature>
<evidence type="ECO:0000256" key="1">
    <source>
        <dbReference type="SAM" id="MobiDB-lite"/>
    </source>
</evidence>
<accession>A0A518CHM6</accession>
<feature type="transmembrane region" description="Helical" evidence="2">
    <location>
        <begin position="496"/>
        <end position="518"/>
    </location>
</feature>
<dbReference type="OrthoDB" id="5486437at2"/>
<feature type="transmembrane region" description="Helical" evidence="2">
    <location>
        <begin position="309"/>
        <end position="331"/>
    </location>
</feature>
<evidence type="ECO:0000256" key="2">
    <source>
        <dbReference type="SAM" id="Phobius"/>
    </source>
</evidence>
<dbReference type="AlphaFoldDB" id="A0A518CHM6"/>
<evidence type="ECO:0000313" key="5">
    <source>
        <dbReference type="Proteomes" id="UP000317178"/>
    </source>
</evidence>
<feature type="transmembrane region" description="Helical" evidence="2">
    <location>
        <begin position="795"/>
        <end position="815"/>
    </location>
</feature>
<dbReference type="InterPro" id="IPR003675">
    <property type="entry name" value="Rce1/LyrA-like_dom"/>
</dbReference>
<dbReference type="GO" id="GO:0004175">
    <property type="term" value="F:endopeptidase activity"/>
    <property type="evidence" value="ECO:0007669"/>
    <property type="project" value="UniProtKB-ARBA"/>
</dbReference>
<keyword evidence="2" id="KW-1133">Transmembrane helix</keyword>
<dbReference type="GO" id="GO:0080120">
    <property type="term" value="P:CAAX-box protein maturation"/>
    <property type="evidence" value="ECO:0007669"/>
    <property type="project" value="UniProtKB-ARBA"/>
</dbReference>
<feature type="transmembrane region" description="Helical" evidence="2">
    <location>
        <begin position="553"/>
        <end position="573"/>
    </location>
</feature>
<feature type="transmembrane region" description="Helical" evidence="2">
    <location>
        <begin position="678"/>
        <end position="700"/>
    </location>
</feature>
<keyword evidence="2" id="KW-0472">Membrane</keyword>
<feature type="region of interest" description="Disordered" evidence="1">
    <location>
        <begin position="157"/>
        <end position="180"/>
    </location>
</feature>
<dbReference type="GO" id="GO:0005886">
    <property type="term" value="C:plasma membrane"/>
    <property type="evidence" value="ECO:0007669"/>
    <property type="project" value="UniProtKB-SubCell"/>
</dbReference>
<feature type="transmembrane region" description="Helical" evidence="2">
    <location>
        <begin position="444"/>
        <end position="464"/>
    </location>
</feature>
<sequence length="836" mass="92241">MNWRNIRLIFMREVRDLLRDRRTLFMVFMMPLLLYPALGIGMAQMMLSYREKVRTVVVLGEEHLPPPPLLADGQFAGRWFPTAKESSQLEVVTPQTLKAAEGDLPENPTEGVRTAQQDEVERLKLLVDNAKNLGNVHQKLMQLNGEYDQLLEQKIKSRKKDDEGKESPETSSPSPADSDLEKRMADLQQEIELTHDELSDLFAISNMQVLILVPDGFAESIEKTTTQIAERNITEEGNGVSVPSLTVLHNNADQKSQIAYSRVRTVLALWEADILKQRLTAASLPESITSPVNPKSVDLASAQELSANVWGTIIPALLIIMAMTGAFYPAIDLAAGEKERGTMETLLICPASRTEIVWGKFFTVLSFSIATAILNLVSLGFTTKYMVALGGGGSGGLAQLGVIAPPSLEAICWVVILLIPIAALFSALSFALATFARSSKEGQYYLTPMLAVTTGLTVFCASPAVEITPFYSIMPVIGVGLLLKGLLSSPDVSMMLIYVIPVLITSTGYSLLALWWAIDQFCREDVLFREAERFNLGLWIKQLLREKQATPTFPEAGLCFLLIMFLQFATMNLTRSLLGPIDESAAPTVMLKLLLIQQIALIAAPALIMGAMLAGSLRQTFKIYMPPLPHLLIGISLPFVLHPLVIELAQSLQWFFPPLPEQVEQALLLMQDNNISPWLLLLTFAAAPAICEEIAFRGFILSGLAHHGRLGIAIVFSSLAFGLMHMIPQQVFNASLLGLVLGLLCLRSNSLLPGILFHFVNNGIEVLRGVYQKELQSSISPGNLFVTYTETEYHYHWPTLIICGIVSAALIYWLYQNPARLSPAQQQPAADKFRLK</sequence>
<feature type="transmembrane region" description="Helical" evidence="2">
    <location>
        <begin position="410"/>
        <end position="432"/>
    </location>
</feature>
<dbReference type="NCBIfam" id="NF041647">
    <property type="entry name" value="ABC_perm_CPBP"/>
    <property type="match status" value="1"/>
</dbReference>
<dbReference type="PANTHER" id="PTHR43471:SF3">
    <property type="entry name" value="ABC TRANSPORTER PERMEASE PROTEIN NATB"/>
    <property type="match status" value="1"/>
</dbReference>
<dbReference type="Proteomes" id="UP000317178">
    <property type="component" value="Chromosome"/>
</dbReference>
<dbReference type="GO" id="GO:0140359">
    <property type="term" value="F:ABC-type transporter activity"/>
    <property type="evidence" value="ECO:0007669"/>
    <property type="project" value="InterPro"/>
</dbReference>